<keyword evidence="2 5" id="KW-0812">Transmembrane</keyword>
<dbReference type="Bgee" id="ENSDARG00000093954">
    <property type="expression patterns" value="Expressed in spleen and 20 other cell types or tissues"/>
</dbReference>
<keyword evidence="4 5" id="KW-0472">Membrane</keyword>
<dbReference type="GO" id="GO:0016020">
    <property type="term" value="C:membrane"/>
    <property type="evidence" value="ECO:0007669"/>
    <property type="project" value="UniProtKB-SubCell"/>
</dbReference>
<dbReference type="OrthoDB" id="8839529at2759"/>
<reference evidence="8" key="3">
    <citation type="journal article" date="2015" name="Nat. Commun.">
        <title>RFX transcription factors are essential for hearing in mice.</title>
        <authorList>
            <person name="Elkon R."/>
            <person name="Milon B."/>
            <person name="Morrison L."/>
            <person name="Shah M."/>
            <person name="Vijayakumar S."/>
            <person name="Racherla M."/>
            <person name="Leitch C.C."/>
            <person name="Silipino L."/>
            <person name="Hadi S."/>
            <person name="Weiss-Gayet M."/>
            <person name="Barras E."/>
            <person name="Schmid C.D."/>
            <person name="Ait-Lounis A."/>
            <person name="Barnes A."/>
            <person name="Song Y."/>
            <person name="Eisenman D.J."/>
            <person name="Eliyahu E."/>
            <person name="Frolenkov G.I."/>
            <person name="Strome S.E."/>
            <person name="Durand B."/>
            <person name="Zaghloul N.A."/>
            <person name="Jones S.M."/>
            <person name="Reith W."/>
            <person name="Hertzano R."/>
        </authorList>
    </citation>
    <scope>NUCLEOTIDE SEQUENCE</scope>
    <source>
        <strain evidence="8">Tuebingen</strain>
    </source>
</reference>
<reference evidence="8" key="4">
    <citation type="journal article" date="2016" name="BMC Genomics">
        <title>Gene evolution and gene expression after whole genome duplication in fish: the PhyloFish database.</title>
        <authorList>
            <person name="Pasquier J."/>
            <person name="Cabau C."/>
            <person name="Nguyen T."/>
            <person name="Jouanno E."/>
            <person name="Severac D."/>
            <person name="Braasch I."/>
            <person name="Journot L."/>
            <person name="Pontarotti P."/>
            <person name="Klopp C."/>
            <person name="Postlethwait J.H."/>
            <person name="Guiguen Y."/>
            <person name="Bobe J."/>
        </authorList>
    </citation>
    <scope>NUCLEOTIDE SEQUENCE</scope>
    <source>
        <strain evidence="8">Tuebingen</strain>
    </source>
</reference>
<reference evidence="6 7" key="1">
    <citation type="journal article" date="2013" name="Nature">
        <title>The zebrafish reference genome sequence and its relationship to the human genome.</title>
        <authorList>
            <consortium name="Genome Reference Consortium Zebrafish"/>
            <person name="Howe K."/>
            <person name="Clark M.D."/>
            <person name="Torroja C.F."/>
            <person name="Torrance J."/>
            <person name="Berthelot C."/>
            <person name="Muffato M."/>
            <person name="Collins J.E."/>
            <person name="Humphray S."/>
            <person name="McLaren K."/>
            <person name="Matthews L."/>
            <person name="McLaren S."/>
            <person name="Sealy I."/>
            <person name="Caccamo M."/>
            <person name="Churcher C."/>
            <person name="Scott C."/>
            <person name="Barrett J.C."/>
            <person name="Koch R."/>
            <person name="Rauch G.J."/>
            <person name="White S."/>
            <person name="Chow W."/>
            <person name="Kilian B."/>
            <person name="Quintais L.T."/>
            <person name="Guerra-Assuncao J.A."/>
            <person name="Zhou Y."/>
            <person name="Gu Y."/>
            <person name="Yen J."/>
            <person name="Vogel J.H."/>
            <person name="Eyre T."/>
            <person name="Redmond S."/>
            <person name="Banerjee R."/>
            <person name="Chi J."/>
            <person name="Fu B."/>
            <person name="Langley E."/>
            <person name="Maguire S.F."/>
            <person name="Laird G.K."/>
            <person name="Lloyd D."/>
            <person name="Kenyon E."/>
            <person name="Donaldson S."/>
            <person name="Sehra H."/>
            <person name="Almeida-King J."/>
            <person name="Loveland J."/>
            <person name="Trevanion S."/>
            <person name="Jones M."/>
            <person name="Quail M."/>
            <person name="Willey D."/>
            <person name="Hunt A."/>
            <person name="Burton J."/>
            <person name="Sims S."/>
            <person name="McLay K."/>
            <person name="Plumb B."/>
            <person name="Davis J."/>
            <person name="Clee C."/>
            <person name="Oliver K."/>
            <person name="Clark R."/>
            <person name="Riddle C."/>
            <person name="Elliot D."/>
            <person name="Eliott D."/>
            <person name="Threadgold G."/>
            <person name="Harden G."/>
            <person name="Ware D."/>
            <person name="Begum S."/>
            <person name="Mortimore B."/>
            <person name="Mortimer B."/>
            <person name="Kerry G."/>
            <person name="Heath P."/>
            <person name="Phillimore B."/>
            <person name="Tracey A."/>
            <person name="Corby N."/>
            <person name="Dunn M."/>
            <person name="Johnson C."/>
            <person name="Wood J."/>
            <person name="Clark S."/>
            <person name="Pelan S."/>
            <person name="Griffiths G."/>
            <person name="Smith M."/>
            <person name="Glithero R."/>
            <person name="Howden P."/>
            <person name="Barker N."/>
            <person name="Lloyd C."/>
            <person name="Stevens C."/>
            <person name="Harley J."/>
            <person name="Holt K."/>
            <person name="Panagiotidis G."/>
            <person name="Lovell J."/>
            <person name="Beasley H."/>
            <person name="Henderson C."/>
            <person name="Gordon D."/>
            <person name="Auger K."/>
            <person name="Wright D."/>
            <person name="Collins J."/>
            <person name="Raisen C."/>
            <person name="Dyer L."/>
            <person name="Leung K."/>
            <person name="Robertson L."/>
            <person name="Ambridge K."/>
            <person name="Leongamornlert D."/>
            <person name="McGuire S."/>
            <person name="Gilderthorp R."/>
            <person name="Griffiths C."/>
            <person name="Manthravadi D."/>
            <person name="Nichol S."/>
            <person name="Barker G."/>
            <person name="Whitehead S."/>
            <person name="Kay M."/>
            <person name="Brown J."/>
            <person name="Murnane C."/>
            <person name="Gray E."/>
            <person name="Humphries M."/>
            <person name="Sycamore N."/>
            <person name="Barker D."/>
            <person name="Saunders D."/>
            <person name="Wallis J."/>
            <person name="Babbage A."/>
            <person name="Hammond S."/>
            <person name="Mashreghi-Mohammadi M."/>
            <person name="Barr L."/>
            <person name="Martin S."/>
            <person name="Wray P."/>
            <person name="Ellington A."/>
            <person name="Matthews N."/>
            <person name="Ellwood M."/>
            <person name="Woodmansey R."/>
            <person name="Clark G."/>
            <person name="Cooper J."/>
            <person name="Cooper J."/>
            <person name="Tromans A."/>
            <person name="Grafham D."/>
            <person name="Skuce C."/>
            <person name="Pandian R."/>
            <person name="Andrews R."/>
            <person name="Harrison E."/>
            <person name="Kimberley A."/>
            <person name="Garnett J."/>
            <person name="Fosker N."/>
            <person name="Hall R."/>
            <person name="Garner P."/>
            <person name="Kelly D."/>
            <person name="Bird C."/>
            <person name="Palmer S."/>
            <person name="Gehring I."/>
            <person name="Berger A."/>
            <person name="Dooley C.M."/>
            <person name="Ersan-Urun Z."/>
            <person name="Eser C."/>
            <person name="Geiger H."/>
            <person name="Geisler M."/>
            <person name="Karotki L."/>
            <person name="Kirn A."/>
            <person name="Konantz J."/>
            <person name="Konantz M."/>
            <person name="Oberlander M."/>
            <person name="Rudolph-Geiger S."/>
            <person name="Teucke M."/>
            <person name="Lanz C."/>
            <person name="Raddatz G."/>
            <person name="Osoegawa K."/>
            <person name="Zhu B."/>
            <person name="Rapp A."/>
            <person name="Widaa S."/>
            <person name="Langford C."/>
            <person name="Yang F."/>
            <person name="Schuster S.C."/>
            <person name="Carter N.P."/>
            <person name="Harrow J."/>
            <person name="Ning Z."/>
            <person name="Herrero J."/>
            <person name="Searle S.M."/>
            <person name="Enright A."/>
            <person name="Geisler R."/>
            <person name="Plasterk R.H."/>
            <person name="Lee C."/>
            <person name="Westerfield M."/>
            <person name="de Jong P.J."/>
            <person name="Zon L.I."/>
            <person name="Postlethwait J.H."/>
            <person name="Nusslein-Volhard C."/>
            <person name="Hubbard T.J."/>
            <person name="Roest Crollius H."/>
            <person name="Rogers J."/>
            <person name="Stemple D.L."/>
        </authorList>
    </citation>
    <scope>NUCLEOTIDE SEQUENCE [LARGE SCALE GENOMIC DNA]</scope>
    <source>
        <strain evidence="6">Tuebingen</strain>
    </source>
</reference>
<feature type="transmembrane region" description="Helical" evidence="5">
    <location>
        <begin position="88"/>
        <end position="109"/>
    </location>
</feature>
<sequence length="167" mass="18118">MPSTQAHSADTDPPKFHRLFRFHDPEVVAVMAILLGLFQLLLTLLTHTVSLDMKYMFVCPLCVGSVTIIAGSFGLASERTPRRDLLKNTLISGLAGLVATLIGLFLYIYATSTSLDLPPCSPNEPCAEKLFQGFYKAVSGQLLLYDIAAVVALSFLSLSAFKGLRGH</sequence>
<feature type="transmembrane region" description="Helical" evidence="5">
    <location>
        <begin position="142"/>
        <end position="161"/>
    </location>
</feature>
<dbReference type="ZFIN" id="ZDB-GENE-090313-362">
    <property type="gene designation" value="si:dkey-9i23.16"/>
</dbReference>
<dbReference type="HOGENOM" id="CLU_1593971_0_0_1"/>
<evidence type="ECO:0000313" key="7">
    <source>
        <dbReference type="Proteomes" id="UP000000437"/>
    </source>
</evidence>
<dbReference type="EMBL" id="BX901937">
    <property type="status" value="NOT_ANNOTATED_CDS"/>
    <property type="molecule type" value="Genomic_DNA"/>
</dbReference>
<reference evidence="6" key="2">
    <citation type="submission" date="2013-08" db="UniProtKB">
        <authorList>
            <consortium name="Ensembl"/>
        </authorList>
    </citation>
    <scope>IDENTIFICATION</scope>
    <source>
        <strain evidence="6">Tuebingen</strain>
    </source>
</reference>
<accession>A0A8M1NQ72</accession>
<evidence type="ECO:0000256" key="1">
    <source>
        <dbReference type="ARBA" id="ARBA00004141"/>
    </source>
</evidence>
<keyword evidence="3 5" id="KW-1133">Transmembrane helix</keyword>
<dbReference type="KEGG" id="dre:571915"/>
<feature type="transmembrane region" description="Helical" evidence="5">
    <location>
        <begin position="55"/>
        <end position="76"/>
    </location>
</feature>
<evidence type="ECO:0000256" key="4">
    <source>
        <dbReference type="ARBA" id="ARBA00023136"/>
    </source>
</evidence>
<feature type="transmembrane region" description="Helical" evidence="5">
    <location>
        <begin position="27"/>
        <end position="49"/>
    </location>
</feature>
<gene>
    <name evidence="6 8 9" type="primary">si:dkey-9i23.16</name>
</gene>
<accession>B8A643</accession>
<dbReference type="Ensembl" id="ENSDART00000141145.2">
    <property type="protein sequence ID" value="ENSDARP00000121370.1"/>
    <property type="gene ID" value="ENSDARG00000093954.3"/>
</dbReference>
<evidence type="ECO:0000313" key="6">
    <source>
        <dbReference type="Ensembl" id="ENSDARP00000121370"/>
    </source>
</evidence>
<dbReference type="AlphaFoldDB" id="B8A643"/>
<comment type="subcellular location">
    <subcellularLocation>
        <location evidence="1">Membrane</location>
        <topology evidence="1">Multi-pass membrane protein</topology>
    </subcellularLocation>
</comment>
<dbReference type="InterPro" id="IPR007237">
    <property type="entry name" value="CD20-like"/>
</dbReference>
<dbReference type="RefSeq" id="NP_001139083.1">
    <property type="nucleotide sequence ID" value="NM_001145611.1"/>
</dbReference>
<keyword evidence="7" id="KW-1185">Reference proteome</keyword>
<dbReference type="GeneID" id="571915"/>
<evidence type="ECO:0000313" key="8">
    <source>
        <dbReference type="RefSeq" id="NP_001139083.1"/>
    </source>
</evidence>
<dbReference type="Proteomes" id="UP000000437">
    <property type="component" value="Chromosome 1"/>
</dbReference>
<organism evidence="6">
    <name type="scientific">Danio rerio</name>
    <name type="common">Zebrafish</name>
    <name type="synonym">Brachydanio rerio</name>
    <dbReference type="NCBI Taxonomy" id="7955"/>
    <lineage>
        <taxon>Eukaryota</taxon>
        <taxon>Metazoa</taxon>
        <taxon>Chordata</taxon>
        <taxon>Craniata</taxon>
        <taxon>Vertebrata</taxon>
        <taxon>Euteleostomi</taxon>
        <taxon>Actinopterygii</taxon>
        <taxon>Neopterygii</taxon>
        <taxon>Teleostei</taxon>
        <taxon>Ostariophysi</taxon>
        <taxon>Cypriniformes</taxon>
        <taxon>Danionidae</taxon>
        <taxon>Danioninae</taxon>
        <taxon>Danio</taxon>
    </lineage>
</organism>
<evidence type="ECO:0000313" key="9">
    <source>
        <dbReference type="ZFIN" id="ZDB-GENE-090313-362"/>
    </source>
</evidence>
<evidence type="ECO:0000256" key="3">
    <source>
        <dbReference type="ARBA" id="ARBA00022989"/>
    </source>
</evidence>
<protein>
    <submittedName>
        <fullName evidence="6">Si:dkey-9i23.16</fullName>
    </submittedName>
    <submittedName>
        <fullName evidence="8">Uncharacterized protein LOC571915</fullName>
    </submittedName>
</protein>
<dbReference type="PaxDb" id="7955-ENSDARP00000121370"/>
<name>B8A643_DANRE</name>
<evidence type="ECO:0000256" key="2">
    <source>
        <dbReference type="ARBA" id="ARBA00022692"/>
    </source>
</evidence>
<reference evidence="8" key="5">
    <citation type="submission" date="2025-04" db="UniProtKB">
        <authorList>
            <consortium name="RefSeq"/>
        </authorList>
    </citation>
    <scope>IDENTIFICATION</scope>
    <source>
        <strain evidence="8">Tuebingen</strain>
    </source>
</reference>
<dbReference type="Pfam" id="PF04103">
    <property type="entry name" value="CD20"/>
    <property type="match status" value="1"/>
</dbReference>
<dbReference type="OMA" id="FANERNP"/>
<evidence type="ECO:0000256" key="5">
    <source>
        <dbReference type="SAM" id="Phobius"/>
    </source>
</evidence>
<dbReference type="eggNOG" id="ENOG502SU7S">
    <property type="taxonomic scope" value="Eukaryota"/>
</dbReference>
<proteinExistence type="predicted"/>
<dbReference type="AGR" id="ZFIN:ZDB-GENE-090313-362"/>